<organism evidence="2 3">
    <name type="scientific">Bowmanella yangjiangensis</name>
    <dbReference type="NCBI Taxonomy" id="2811230"/>
    <lineage>
        <taxon>Bacteria</taxon>
        <taxon>Pseudomonadati</taxon>
        <taxon>Pseudomonadota</taxon>
        <taxon>Gammaproteobacteria</taxon>
        <taxon>Alteromonadales</taxon>
        <taxon>Alteromonadaceae</taxon>
        <taxon>Bowmanella</taxon>
    </lineage>
</organism>
<proteinExistence type="predicted"/>
<evidence type="ECO:0000313" key="3">
    <source>
        <dbReference type="Proteomes" id="UP000663992"/>
    </source>
</evidence>
<feature type="non-terminal residue" evidence="2">
    <location>
        <position position="599"/>
    </location>
</feature>
<keyword evidence="3" id="KW-1185">Reference proteome</keyword>
<comment type="caution">
    <text evidence="2">The sequence shown here is derived from an EMBL/GenBank/DDBJ whole genome shotgun (WGS) entry which is preliminary data.</text>
</comment>
<accession>A0ABS3D2E9</accession>
<name>A0ABS3D2E9_9ALTE</name>
<dbReference type="Proteomes" id="UP000663992">
    <property type="component" value="Unassembled WGS sequence"/>
</dbReference>
<dbReference type="EMBL" id="JAFKCS010000092">
    <property type="protein sequence ID" value="MBN7822541.1"/>
    <property type="molecule type" value="Genomic_DNA"/>
</dbReference>
<sequence length="599" mass="68016">MTGTSPPAAALATTREPIVLPADKPAVPVDTSVFCPNDDKPHCGQKEFADLVYVTGQHKFWLLPANVADALQECAEKVRAVASIEDKATRQVELDARGLYKPFVPAEPKEFLNDADKARYEQLVSEVDALERQIEQDSEQFSDENYQKAQAAKQQALDDMHSGKRQDSYSPEYDEYLRRERAWRALSDEQRSKQRELAELRKKGLTAAESTGLYVEAGRIYSPRERAVKEALDRYWSLANRRETHHDVYDGRGAGETGTYKPLWQVLNGYRKAIASCQTSNDSACPDVQMYIAQYDRLNDYELKPYLDQIVELANLGVAVPEFALCSGDPAAGMEEFDKYIVARQKLNELRARIKDKFTRFKTATAGHAAPPDTLFAEEMAEARTANARMMTLRQQAEDNLARLKPYRILVWEAEDYAIKPLDSLAKDDIPLREFSLSSLGDQMSHISLFDLPFKPFAAKVWEKASKTTKLAALDQPSKDEQFSLYLKEQGAVELSPKKRWFNEEGYFQPEGFFVWLEIERGYRVKSLQSPASRDLWAEGVRQMLFDESLIRKIMLFDSNYQAQYLRMVTLWDKPDFSTKVEAAPELGISAGKGAKLAL</sequence>
<evidence type="ECO:0000256" key="1">
    <source>
        <dbReference type="SAM" id="Coils"/>
    </source>
</evidence>
<keyword evidence="1" id="KW-0175">Coiled coil</keyword>
<gene>
    <name evidence="2" type="ORF">J0A65_21950</name>
</gene>
<evidence type="ECO:0000313" key="2">
    <source>
        <dbReference type="EMBL" id="MBN7822541.1"/>
    </source>
</evidence>
<protein>
    <submittedName>
        <fullName evidence="2">Uncharacterized protein</fullName>
    </submittedName>
</protein>
<reference evidence="2 3" key="1">
    <citation type="submission" date="2021-03" db="EMBL/GenBank/DDBJ databases">
        <title>novel species isolated from a fishpond in China.</title>
        <authorList>
            <person name="Lu H."/>
            <person name="Cai Z."/>
        </authorList>
    </citation>
    <scope>NUCLEOTIDE SEQUENCE [LARGE SCALE GENOMIC DNA]</scope>
    <source>
        <strain evidence="2 3">Y57</strain>
    </source>
</reference>
<feature type="coiled-coil region" evidence="1">
    <location>
        <begin position="113"/>
        <end position="140"/>
    </location>
</feature>
<dbReference type="RefSeq" id="WP_206596454.1">
    <property type="nucleotide sequence ID" value="NZ_JAFKCS010000092.1"/>
</dbReference>